<dbReference type="GO" id="GO:0016020">
    <property type="term" value="C:membrane"/>
    <property type="evidence" value="ECO:0007669"/>
    <property type="project" value="UniProtKB-SubCell"/>
</dbReference>
<keyword evidence="6" id="KW-0732">Signal</keyword>
<protein>
    <recommendedName>
        <fullName evidence="3">Uncharacterized protein YtcA</fullName>
    </recommendedName>
</protein>
<evidence type="ECO:0000256" key="7">
    <source>
        <dbReference type="ARBA" id="ARBA00022989"/>
    </source>
</evidence>
<name>A0A1W6TS96_VIBAL</name>
<proteinExistence type="inferred from homology"/>
<keyword evidence="9" id="KW-0564">Palmitate</keyword>
<accession>A0A1W6TS96</accession>
<evidence type="ECO:0000256" key="5">
    <source>
        <dbReference type="ARBA" id="ARBA00022692"/>
    </source>
</evidence>
<evidence type="ECO:0000256" key="4">
    <source>
        <dbReference type="ARBA" id="ARBA00022475"/>
    </source>
</evidence>
<evidence type="ECO:0000256" key="11">
    <source>
        <dbReference type="SAM" id="Phobius"/>
    </source>
</evidence>
<evidence type="ECO:0000256" key="3">
    <source>
        <dbReference type="ARBA" id="ARBA00021237"/>
    </source>
</evidence>
<feature type="transmembrane region" description="Helical" evidence="11">
    <location>
        <begin position="12"/>
        <end position="34"/>
    </location>
</feature>
<keyword evidence="4" id="KW-1003">Cell membrane</keyword>
<evidence type="ECO:0000256" key="8">
    <source>
        <dbReference type="ARBA" id="ARBA00023136"/>
    </source>
</evidence>
<evidence type="ECO:0000256" key="10">
    <source>
        <dbReference type="ARBA" id="ARBA00023288"/>
    </source>
</evidence>
<keyword evidence="10" id="KW-0449">Lipoprotein</keyword>
<evidence type="ECO:0000313" key="12">
    <source>
        <dbReference type="EMBL" id="ARP18695.1"/>
    </source>
</evidence>
<organism evidence="12">
    <name type="scientific">Vibrio alginolyticus</name>
    <dbReference type="NCBI Taxonomy" id="663"/>
    <lineage>
        <taxon>Bacteria</taxon>
        <taxon>Pseudomonadati</taxon>
        <taxon>Pseudomonadota</taxon>
        <taxon>Gammaproteobacteria</taxon>
        <taxon>Vibrionales</taxon>
        <taxon>Vibrionaceae</taxon>
        <taxon>Vibrio</taxon>
    </lineage>
</organism>
<evidence type="ECO:0000256" key="6">
    <source>
        <dbReference type="ARBA" id="ARBA00022729"/>
    </source>
</evidence>
<keyword evidence="5 11" id="KW-0812">Transmembrane</keyword>
<keyword evidence="8 11" id="KW-0472">Membrane</keyword>
<dbReference type="AlphaFoldDB" id="A0A1W6TS96"/>
<dbReference type="InterPro" id="IPR031381">
    <property type="entry name" value="YtcA"/>
</dbReference>
<comment type="similarity">
    <text evidence="2">Belongs to the YtcA family.</text>
</comment>
<sequence>MSPSLPFYGAYFPFWLLCAVAGIFCSILLRIILVKLKVDEGIPFRAVVYIAFGCATSFILATAVFGV</sequence>
<reference evidence="12" key="1">
    <citation type="submission" date="2016-10" db="EMBL/GenBank/DDBJ databases">
        <title>The High Quality Genome of Vibrio alginolyticus K01M1.</title>
        <authorList>
            <person name="Wendling C."/>
            <person name="Chibani C.M."/>
            <person name="Hertel R."/>
            <person name="Sproer C."/>
            <person name="Bunk B."/>
            <person name="Overmann J."/>
            <person name="Roth O."/>
            <person name="Liesegang H."/>
        </authorList>
    </citation>
    <scope>NUCLEOTIDE SEQUENCE</scope>
    <source>
        <strain evidence="12">K05K4</strain>
    </source>
</reference>
<evidence type="ECO:0000256" key="9">
    <source>
        <dbReference type="ARBA" id="ARBA00023139"/>
    </source>
</evidence>
<evidence type="ECO:0000256" key="1">
    <source>
        <dbReference type="ARBA" id="ARBA00004141"/>
    </source>
</evidence>
<keyword evidence="7 11" id="KW-1133">Transmembrane helix</keyword>
<comment type="subcellular location">
    <subcellularLocation>
        <location evidence="1">Membrane</location>
        <topology evidence="1">Multi-pass membrane protein</topology>
    </subcellularLocation>
</comment>
<dbReference type="Pfam" id="PF17090">
    <property type="entry name" value="Ytca"/>
    <property type="match status" value="1"/>
</dbReference>
<evidence type="ECO:0000256" key="2">
    <source>
        <dbReference type="ARBA" id="ARBA00008208"/>
    </source>
</evidence>
<dbReference type="EMBL" id="CP017902">
    <property type="protein sequence ID" value="ARP18695.1"/>
    <property type="molecule type" value="Genomic_DNA"/>
</dbReference>
<gene>
    <name evidence="12" type="ORF">K05K4_18610</name>
</gene>
<feature type="transmembrane region" description="Helical" evidence="11">
    <location>
        <begin position="46"/>
        <end position="66"/>
    </location>
</feature>
<dbReference type="RefSeq" id="WP_086046840.1">
    <property type="nucleotide sequence ID" value="NZ_CP017889.1"/>
</dbReference>